<proteinExistence type="predicted"/>
<protein>
    <submittedName>
        <fullName evidence="1">Uncharacterized protein</fullName>
    </submittedName>
</protein>
<accession>X0XD10</accession>
<dbReference type="Gene3D" id="1.25.40.10">
    <property type="entry name" value="Tetratricopeptide repeat domain"/>
    <property type="match status" value="1"/>
</dbReference>
<comment type="caution">
    <text evidence="1">The sequence shown here is derived from an EMBL/GenBank/DDBJ whole genome shotgun (WGS) entry which is preliminary data.</text>
</comment>
<dbReference type="SUPFAM" id="SSF48452">
    <property type="entry name" value="TPR-like"/>
    <property type="match status" value="1"/>
</dbReference>
<gene>
    <name evidence="1" type="ORF">S01H1_66023</name>
</gene>
<dbReference type="SUPFAM" id="SSF52266">
    <property type="entry name" value="SGNH hydrolase"/>
    <property type="match status" value="1"/>
</dbReference>
<name>X0XD10_9ZZZZ</name>
<evidence type="ECO:0000313" key="1">
    <source>
        <dbReference type="EMBL" id="GAG41064.1"/>
    </source>
</evidence>
<reference evidence="1" key="1">
    <citation type="journal article" date="2014" name="Front. Microbiol.">
        <title>High frequency of phylogenetically diverse reductive dehalogenase-homologous genes in deep subseafloor sedimentary metagenomes.</title>
        <authorList>
            <person name="Kawai M."/>
            <person name="Futagami T."/>
            <person name="Toyoda A."/>
            <person name="Takaki Y."/>
            <person name="Nishi S."/>
            <person name="Hori S."/>
            <person name="Arai W."/>
            <person name="Tsubouchi T."/>
            <person name="Morono Y."/>
            <person name="Uchiyama I."/>
            <person name="Ito T."/>
            <person name="Fujiyama A."/>
            <person name="Inagaki F."/>
            <person name="Takami H."/>
        </authorList>
    </citation>
    <scope>NUCLEOTIDE SEQUENCE</scope>
    <source>
        <strain evidence="1">Expedition CK06-06</strain>
    </source>
</reference>
<dbReference type="Gene3D" id="3.40.50.1110">
    <property type="entry name" value="SGNH hydrolase"/>
    <property type="match status" value="1"/>
</dbReference>
<organism evidence="1">
    <name type="scientific">marine sediment metagenome</name>
    <dbReference type="NCBI Taxonomy" id="412755"/>
    <lineage>
        <taxon>unclassified sequences</taxon>
        <taxon>metagenomes</taxon>
        <taxon>ecological metagenomes</taxon>
    </lineage>
</organism>
<dbReference type="AlphaFoldDB" id="X0XD10"/>
<feature type="non-terminal residue" evidence="1">
    <location>
        <position position="1"/>
    </location>
</feature>
<sequence>DNMETVYAGRLKSTPNDPICLNNLGVIFWRKKEFRRAADLFERCMALDSAFNVSRYNLGIALADLRDSALSREVLRETVDRDQYSLRIKSAYRSALFDAAAESGGLVLDAAGLFLAHGNEQLFIDHCHPTPEGHTLIAKGLAGLIDSLLQGQPPVP</sequence>
<dbReference type="EMBL" id="BARS01043633">
    <property type="protein sequence ID" value="GAG41064.1"/>
    <property type="molecule type" value="Genomic_DNA"/>
</dbReference>
<dbReference type="InterPro" id="IPR036514">
    <property type="entry name" value="SGNH_hydro_sf"/>
</dbReference>
<dbReference type="InterPro" id="IPR011990">
    <property type="entry name" value="TPR-like_helical_dom_sf"/>
</dbReference>